<organism evidence="3 4">
    <name type="scientific">Pseudonocardia abyssalis</name>
    <dbReference type="NCBI Taxonomy" id="2792008"/>
    <lineage>
        <taxon>Bacteria</taxon>
        <taxon>Bacillati</taxon>
        <taxon>Actinomycetota</taxon>
        <taxon>Actinomycetes</taxon>
        <taxon>Pseudonocardiales</taxon>
        <taxon>Pseudonocardiaceae</taxon>
        <taxon>Pseudonocardia</taxon>
    </lineage>
</organism>
<accession>A0ABS6UVB0</accession>
<sequence length="170" mass="17803">MTPQHHHDRSGTTGTSTTRKETGSVSDLDSPHPAETLDGVSTVEVRTSASAALIPTIRAVASDLAARADFDLDAISDLRMAVDEACATLVDVAAPRSVLHCTFHVRADGIEVRAEVEVGEPAPTVSTDTFGWRVLQTLADDVDVLSGPGVNGGRPTVGIRLDKLAGDPPR</sequence>
<gene>
    <name evidence="3" type="ORF">I4I81_18300</name>
</gene>
<dbReference type="EMBL" id="JADQDK010000001">
    <property type="protein sequence ID" value="MBW0136204.1"/>
    <property type="molecule type" value="Genomic_DNA"/>
</dbReference>
<keyword evidence="3" id="KW-0067">ATP-binding</keyword>
<keyword evidence="3" id="KW-0547">Nucleotide-binding</keyword>
<dbReference type="Proteomes" id="UP000694287">
    <property type="component" value="Unassembled WGS sequence"/>
</dbReference>
<evidence type="ECO:0000256" key="1">
    <source>
        <dbReference type="SAM" id="MobiDB-lite"/>
    </source>
</evidence>
<reference evidence="3 4" key="1">
    <citation type="submission" date="2020-11" db="EMBL/GenBank/DDBJ databases">
        <title>Pseudonocardia abyssalis sp. nov. and Pseudonocardia oceani sp. nov., description and phylogenomic analysis of two novel actinomycetes isolated from the deep Southern Ocean.</title>
        <authorList>
            <person name="Parra J."/>
        </authorList>
    </citation>
    <scope>NUCLEOTIDE SEQUENCE [LARGE SCALE GENOMIC DNA]</scope>
    <source>
        <strain evidence="3 4">KRD-168</strain>
    </source>
</reference>
<evidence type="ECO:0000313" key="4">
    <source>
        <dbReference type="Proteomes" id="UP000694287"/>
    </source>
</evidence>
<protein>
    <submittedName>
        <fullName evidence="3">ATP-binding protein</fullName>
    </submittedName>
</protein>
<dbReference type="Pfam" id="PF13581">
    <property type="entry name" value="HATPase_c_2"/>
    <property type="match status" value="1"/>
</dbReference>
<proteinExistence type="predicted"/>
<dbReference type="RefSeq" id="WP_218602742.1">
    <property type="nucleotide sequence ID" value="NZ_JADQDJ010000081.1"/>
</dbReference>
<name>A0ABS6UVB0_9PSEU</name>
<evidence type="ECO:0000313" key="3">
    <source>
        <dbReference type="EMBL" id="MBW0136204.1"/>
    </source>
</evidence>
<feature type="domain" description="Histidine kinase/HSP90-like ATPase" evidence="2">
    <location>
        <begin position="48"/>
        <end position="146"/>
    </location>
</feature>
<dbReference type="GO" id="GO:0005524">
    <property type="term" value="F:ATP binding"/>
    <property type="evidence" value="ECO:0007669"/>
    <property type="project" value="UniProtKB-KW"/>
</dbReference>
<keyword evidence="4" id="KW-1185">Reference proteome</keyword>
<evidence type="ECO:0000259" key="2">
    <source>
        <dbReference type="Pfam" id="PF13581"/>
    </source>
</evidence>
<dbReference type="InterPro" id="IPR003594">
    <property type="entry name" value="HATPase_dom"/>
</dbReference>
<comment type="caution">
    <text evidence="3">The sequence shown here is derived from an EMBL/GenBank/DDBJ whole genome shotgun (WGS) entry which is preliminary data.</text>
</comment>
<feature type="region of interest" description="Disordered" evidence="1">
    <location>
        <begin position="1"/>
        <end position="41"/>
    </location>
</feature>